<sequence length="239" mass="27182">MARRYWYVILTYILMQLSAFPVALLAKHHYIPVQGVIYWSIFSFILGLLIILWIMKPDMQMRDTRNAAPMSSMILWSILGVFMAFFAQGIAVAIEMNILGISPGSENTQGIMDIARAAPLFIIIPAVIAPILEEIIFRKIIFGSLYKRMNFFFAGLVSALIFGFIHEGMEHILIYASMGFVFAFLYVKTKRILVPIIVHAAMNTLVVVGQLSMDPEEMQRQLEQMQRQVEQLQMILIGG</sequence>
<dbReference type="PANTHER" id="PTHR36435:SF6">
    <property type="entry name" value="ABORTIVE INFECTION PROTEIN"/>
    <property type="match status" value="1"/>
</dbReference>
<dbReference type="GO" id="GO:0008237">
    <property type="term" value="F:metallopeptidase activity"/>
    <property type="evidence" value="ECO:0007669"/>
    <property type="project" value="UniProtKB-KW"/>
</dbReference>
<evidence type="ECO:0000313" key="4">
    <source>
        <dbReference type="Proteomes" id="UP000285456"/>
    </source>
</evidence>
<evidence type="ECO:0000259" key="2">
    <source>
        <dbReference type="Pfam" id="PF02517"/>
    </source>
</evidence>
<evidence type="ECO:0000256" key="1">
    <source>
        <dbReference type="SAM" id="Phobius"/>
    </source>
</evidence>
<dbReference type="EMBL" id="QWEH01000013">
    <property type="protein sequence ID" value="RHW30535.1"/>
    <property type="molecule type" value="Genomic_DNA"/>
</dbReference>
<name>A0A417YD37_9BACI</name>
<dbReference type="RefSeq" id="WP_095314491.1">
    <property type="nucleotide sequence ID" value="NZ_JAUOPF010000020.1"/>
</dbReference>
<keyword evidence="3" id="KW-0645">Protease</keyword>
<dbReference type="GO" id="GO:0004175">
    <property type="term" value="F:endopeptidase activity"/>
    <property type="evidence" value="ECO:0007669"/>
    <property type="project" value="UniProtKB-ARBA"/>
</dbReference>
<feature type="transmembrane region" description="Helical" evidence="1">
    <location>
        <begin position="149"/>
        <end position="166"/>
    </location>
</feature>
<dbReference type="GO" id="GO:0006508">
    <property type="term" value="P:proteolysis"/>
    <property type="evidence" value="ECO:0007669"/>
    <property type="project" value="UniProtKB-KW"/>
</dbReference>
<keyword evidence="3" id="KW-0378">Hydrolase</keyword>
<dbReference type="Pfam" id="PF02517">
    <property type="entry name" value="Rce1-like"/>
    <property type="match status" value="1"/>
</dbReference>
<organism evidence="3 4">
    <name type="scientific">Oceanobacillus profundus</name>
    <dbReference type="NCBI Taxonomy" id="372463"/>
    <lineage>
        <taxon>Bacteria</taxon>
        <taxon>Bacillati</taxon>
        <taxon>Bacillota</taxon>
        <taxon>Bacilli</taxon>
        <taxon>Bacillales</taxon>
        <taxon>Bacillaceae</taxon>
        <taxon>Oceanobacillus</taxon>
    </lineage>
</organism>
<keyword evidence="1" id="KW-0472">Membrane</keyword>
<dbReference type="InterPro" id="IPR052710">
    <property type="entry name" value="CAAX_protease"/>
</dbReference>
<dbReference type="InterPro" id="IPR003675">
    <property type="entry name" value="Rce1/LyrA-like_dom"/>
</dbReference>
<dbReference type="GO" id="GO:0080120">
    <property type="term" value="P:CAAX-box protein maturation"/>
    <property type="evidence" value="ECO:0007669"/>
    <property type="project" value="UniProtKB-ARBA"/>
</dbReference>
<feature type="transmembrane region" description="Helical" evidence="1">
    <location>
        <begin position="172"/>
        <end position="187"/>
    </location>
</feature>
<keyword evidence="1" id="KW-1133">Transmembrane helix</keyword>
<keyword evidence="3" id="KW-0482">Metalloprotease</keyword>
<feature type="transmembrane region" description="Helical" evidence="1">
    <location>
        <begin position="192"/>
        <end position="213"/>
    </location>
</feature>
<feature type="transmembrane region" description="Helical" evidence="1">
    <location>
        <begin position="5"/>
        <end position="24"/>
    </location>
</feature>
<keyword evidence="1" id="KW-0812">Transmembrane</keyword>
<keyword evidence="4" id="KW-1185">Reference proteome</keyword>
<gene>
    <name evidence="3" type="ORF">D1B32_17035</name>
</gene>
<feature type="domain" description="CAAX prenyl protease 2/Lysostaphin resistance protein A-like" evidence="2">
    <location>
        <begin position="119"/>
        <end position="204"/>
    </location>
</feature>
<evidence type="ECO:0000313" key="3">
    <source>
        <dbReference type="EMBL" id="RHW30535.1"/>
    </source>
</evidence>
<dbReference type="OrthoDB" id="2194912at2"/>
<feature type="transmembrane region" description="Helical" evidence="1">
    <location>
        <begin position="114"/>
        <end position="137"/>
    </location>
</feature>
<feature type="transmembrane region" description="Helical" evidence="1">
    <location>
        <begin position="74"/>
        <end position="94"/>
    </location>
</feature>
<comment type="caution">
    <text evidence="3">The sequence shown here is derived from an EMBL/GenBank/DDBJ whole genome shotgun (WGS) entry which is preliminary data.</text>
</comment>
<dbReference type="Proteomes" id="UP000285456">
    <property type="component" value="Unassembled WGS sequence"/>
</dbReference>
<reference evidence="3 4" key="1">
    <citation type="journal article" date="2007" name="Int. J. Syst. Evol. Microbiol.">
        <title>Oceanobacillus profundus sp. nov., isolated from a deep-sea sediment core.</title>
        <authorList>
            <person name="Kim Y.G."/>
            <person name="Choi D.H."/>
            <person name="Hyun S."/>
            <person name="Cho B.C."/>
        </authorList>
    </citation>
    <scope>NUCLEOTIDE SEQUENCE [LARGE SCALE GENOMIC DNA]</scope>
    <source>
        <strain evidence="3 4">DSM 18246</strain>
    </source>
</reference>
<dbReference type="AlphaFoldDB" id="A0A417YD37"/>
<accession>A0A417YD37</accession>
<proteinExistence type="predicted"/>
<dbReference type="PANTHER" id="PTHR36435">
    <property type="entry name" value="SLR1288 PROTEIN"/>
    <property type="match status" value="1"/>
</dbReference>
<feature type="transmembrane region" description="Helical" evidence="1">
    <location>
        <begin position="36"/>
        <end position="54"/>
    </location>
</feature>
<protein>
    <submittedName>
        <fullName evidence="3">CPBP family intramembrane metalloprotease</fullName>
    </submittedName>
</protein>